<dbReference type="PROSITE" id="PS51257">
    <property type="entry name" value="PROKAR_LIPOPROTEIN"/>
    <property type="match status" value="1"/>
</dbReference>
<evidence type="ECO:0000256" key="6">
    <source>
        <dbReference type="SAM" id="SignalP"/>
    </source>
</evidence>
<evidence type="ECO:0000256" key="4">
    <source>
        <dbReference type="ARBA" id="ARBA00023139"/>
    </source>
</evidence>
<accession>A0A0H2ZT38</accession>
<keyword evidence="1" id="KW-1003">Cell membrane</keyword>
<dbReference type="Pfam" id="PF05481">
    <property type="entry name" value="Myco_19_kDa"/>
    <property type="match status" value="1"/>
</dbReference>
<evidence type="ECO:0000256" key="1">
    <source>
        <dbReference type="ARBA" id="ARBA00022475"/>
    </source>
</evidence>
<dbReference type="GO" id="GO:0016020">
    <property type="term" value="C:membrane"/>
    <property type="evidence" value="ECO:0007669"/>
    <property type="project" value="InterPro"/>
</dbReference>
<sequence length="140" mass="14994">MQKRLPTVVLVLTAVVAGIAGCSAAQTVPRKAARLTIDGATHTTRPTSCRQDQMYRTINIPDHDGGVEAVVLLSGYRVMPQWVKIRNVDGFTGSYWQGGVGDAHVDLTNDAYTITGSAYGINSANPNKVVTTDFKIVAEC</sequence>
<evidence type="ECO:0000256" key="3">
    <source>
        <dbReference type="ARBA" id="ARBA00023136"/>
    </source>
</evidence>
<organism evidence="7 8">
    <name type="scientific">Mycobacterium avium (strain 104)</name>
    <dbReference type="NCBI Taxonomy" id="243243"/>
    <lineage>
        <taxon>Bacteria</taxon>
        <taxon>Bacillati</taxon>
        <taxon>Actinomycetota</taxon>
        <taxon>Actinomycetes</taxon>
        <taxon>Mycobacteriales</taxon>
        <taxon>Mycobacteriaceae</taxon>
        <taxon>Mycobacterium</taxon>
        <taxon>Mycobacterium avium complex (MAC)</taxon>
    </lineage>
</organism>
<dbReference type="EMBL" id="CP000479">
    <property type="protein sequence ID" value="ABK64947.1"/>
    <property type="molecule type" value="Genomic_DNA"/>
</dbReference>
<dbReference type="AlphaFoldDB" id="A0A0H2ZT38"/>
<name>A0A0H2ZT38_MYCA1</name>
<feature type="signal peptide" evidence="6">
    <location>
        <begin position="1"/>
        <end position="25"/>
    </location>
</feature>
<evidence type="ECO:0000313" key="7">
    <source>
        <dbReference type="EMBL" id="ABK64947.1"/>
    </source>
</evidence>
<dbReference type="Proteomes" id="UP000001574">
    <property type="component" value="Chromosome"/>
</dbReference>
<reference evidence="7 8" key="1">
    <citation type="submission" date="2006-10" db="EMBL/GenBank/DDBJ databases">
        <authorList>
            <person name="Fleischmann R.D."/>
            <person name="Dodson R.J."/>
            <person name="Haft D.H."/>
            <person name="Merkel J.S."/>
            <person name="Nelson W.C."/>
            <person name="Fraser C.M."/>
        </authorList>
    </citation>
    <scope>NUCLEOTIDE SEQUENCE [LARGE SCALE GENOMIC DNA]</scope>
    <source>
        <strain evidence="7 8">104</strain>
    </source>
</reference>
<dbReference type="InterPro" id="IPR008691">
    <property type="entry name" value="LpqH"/>
</dbReference>
<evidence type="ECO:0000256" key="2">
    <source>
        <dbReference type="ARBA" id="ARBA00022729"/>
    </source>
</evidence>
<feature type="chain" id="PRO_5002603705" evidence="6">
    <location>
        <begin position="26"/>
        <end position="140"/>
    </location>
</feature>
<evidence type="ECO:0000313" key="8">
    <source>
        <dbReference type="Proteomes" id="UP000001574"/>
    </source>
</evidence>
<protein>
    <submittedName>
        <fullName evidence="7">LppE protein</fullName>
    </submittedName>
</protein>
<dbReference type="KEGG" id="mav:MAV_2821"/>
<keyword evidence="4" id="KW-0564">Palmitate</keyword>
<proteinExistence type="predicted"/>
<gene>
    <name evidence="7" type="ordered locus">MAV_2821</name>
</gene>
<keyword evidence="2 6" id="KW-0732">Signal</keyword>
<dbReference type="RefSeq" id="WP_011725070.1">
    <property type="nucleotide sequence ID" value="NC_008595.1"/>
</dbReference>
<evidence type="ECO:0000256" key="5">
    <source>
        <dbReference type="ARBA" id="ARBA00023288"/>
    </source>
</evidence>
<dbReference type="HOGENOM" id="CLU_131476_0_0_11"/>
<keyword evidence="5" id="KW-0449">Lipoprotein</keyword>
<keyword evidence="3" id="KW-0472">Membrane</keyword>